<keyword evidence="2" id="KW-1185">Reference proteome</keyword>
<dbReference type="Proteomes" id="UP000054516">
    <property type="component" value="Unassembled WGS sequence"/>
</dbReference>
<reference evidence="1" key="1">
    <citation type="submission" date="2016-03" db="EMBL/GenBank/DDBJ databases">
        <title>Draft genome sequence of Rosellinia necatrix.</title>
        <authorList>
            <person name="Kanematsu S."/>
        </authorList>
    </citation>
    <scope>NUCLEOTIDE SEQUENCE [LARGE SCALE GENOMIC DNA]</scope>
    <source>
        <strain evidence="1">W97</strain>
    </source>
</reference>
<gene>
    <name evidence="1" type="ORF">SAMD00023353_0303790</name>
</gene>
<sequence>MELTYSGSTEIYERHGLVDVQIEPYENAPIVKENPELWESFLQQPGAALVKATKKL</sequence>
<dbReference type="EMBL" id="DF977448">
    <property type="protein sequence ID" value="GAW25259.1"/>
    <property type="molecule type" value="Genomic_DNA"/>
</dbReference>
<protein>
    <submittedName>
        <fullName evidence="1">Uncharacterized protein</fullName>
    </submittedName>
</protein>
<proteinExistence type="predicted"/>
<name>A0A1S8A5D9_ROSNE</name>
<dbReference type="STRING" id="77044.A0A1S8A5D9"/>
<dbReference type="AlphaFoldDB" id="A0A1S8A5D9"/>
<evidence type="ECO:0000313" key="2">
    <source>
        <dbReference type="Proteomes" id="UP000054516"/>
    </source>
</evidence>
<organism evidence="1">
    <name type="scientific">Rosellinia necatrix</name>
    <name type="common">White root-rot fungus</name>
    <dbReference type="NCBI Taxonomy" id="77044"/>
    <lineage>
        <taxon>Eukaryota</taxon>
        <taxon>Fungi</taxon>
        <taxon>Dikarya</taxon>
        <taxon>Ascomycota</taxon>
        <taxon>Pezizomycotina</taxon>
        <taxon>Sordariomycetes</taxon>
        <taxon>Xylariomycetidae</taxon>
        <taxon>Xylariales</taxon>
        <taxon>Xylariaceae</taxon>
        <taxon>Rosellinia</taxon>
    </lineage>
</organism>
<evidence type="ECO:0000313" key="1">
    <source>
        <dbReference type="EMBL" id="GAW25259.1"/>
    </source>
</evidence>
<dbReference type="OrthoDB" id="3647at2759"/>
<accession>A0A1S8A5D9</accession>